<dbReference type="Gene3D" id="1.20.1080.10">
    <property type="entry name" value="Glycerol uptake facilitator protein"/>
    <property type="match status" value="1"/>
</dbReference>
<dbReference type="AlphaFoldDB" id="A0A2C5YQJ2"/>
<feature type="transmembrane region" description="Helical" evidence="8">
    <location>
        <begin position="81"/>
        <end position="99"/>
    </location>
</feature>
<dbReference type="PANTHER" id="PTHR19139">
    <property type="entry name" value="AQUAPORIN TRANSPORTER"/>
    <property type="match status" value="1"/>
</dbReference>
<comment type="caution">
    <text evidence="9">The sequence shown here is derived from an EMBL/GenBank/DDBJ whole genome shotgun (WGS) entry which is preliminary data.</text>
</comment>
<protein>
    <recommendedName>
        <fullName evidence="11">Aquaporin</fullName>
    </recommendedName>
</protein>
<feature type="transmembrane region" description="Helical" evidence="8">
    <location>
        <begin position="31"/>
        <end position="51"/>
    </location>
</feature>
<keyword evidence="3 6" id="KW-0812">Transmembrane</keyword>
<dbReference type="InterPro" id="IPR000425">
    <property type="entry name" value="MIP"/>
</dbReference>
<keyword evidence="4 8" id="KW-1133">Transmembrane helix</keyword>
<evidence type="ECO:0008006" key="11">
    <source>
        <dbReference type="Google" id="ProtNLM"/>
    </source>
</evidence>
<gene>
    <name evidence="9" type="ORF">CDD80_6638</name>
</gene>
<evidence type="ECO:0000256" key="3">
    <source>
        <dbReference type="ARBA" id="ARBA00022692"/>
    </source>
</evidence>
<evidence type="ECO:0000256" key="6">
    <source>
        <dbReference type="RuleBase" id="RU000477"/>
    </source>
</evidence>
<evidence type="ECO:0000256" key="8">
    <source>
        <dbReference type="SAM" id="Phobius"/>
    </source>
</evidence>
<feature type="region of interest" description="Disordered" evidence="7">
    <location>
        <begin position="221"/>
        <end position="242"/>
    </location>
</feature>
<reference evidence="9 10" key="1">
    <citation type="submission" date="2017-06" db="EMBL/GenBank/DDBJ databases">
        <title>Ant-infecting Ophiocordyceps genomes reveal a high diversity of potential behavioral manipulation genes and a possible major role for enterotoxins.</title>
        <authorList>
            <person name="De Bekker C."/>
            <person name="Evans H.C."/>
            <person name="Brachmann A."/>
            <person name="Hughes D.P."/>
        </authorList>
    </citation>
    <scope>NUCLEOTIDE SEQUENCE [LARGE SCALE GENOMIC DNA]</scope>
    <source>
        <strain evidence="9 10">Map16</strain>
    </source>
</reference>
<keyword evidence="5 8" id="KW-0472">Membrane</keyword>
<evidence type="ECO:0000256" key="4">
    <source>
        <dbReference type="ARBA" id="ARBA00022989"/>
    </source>
</evidence>
<name>A0A2C5YQJ2_9HYPO</name>
<dbReference type="STRING" id="2004952.A0A2C5YQJ2"/>
<organism evidence="9 10">
    <name type="scientific">Ophiocordyceps camponoti-rufipedis</name>
    <dbReference type="NCBI Taxonomy" id="2004952"/>
    <lineage>
        <taxon>Eukaryota</taxon>
        <taxon>Fungi</taxon>
        <taxon>Dikarya</taxon>
        <taxon>Ascomycota</taxon>
        <taxon>Pezizomycotina</taxon>
        <taxon>Sordariomycetes</taxon>
        <taxon>Hypocreomycetidae</taxon>
        <taxon>Hypocreales</taxon>
        <taxon>Ophiocordycipitaceae</taxon>
        <taxon>Ophiocordyceps</taxon>
    </lineage>
</organism>
<evidence type="ECO:0000313" key="9">
    <source>
        <dbReference type="EMBL" id="PHH69592.1"/>
    </source>
</evidence>
<dbReference type="GO" id="GO:0005886">
    <property type="term" value="C:plasma membrane"/>
    <property type="evidence" value="ECO:0007669"/>
    <property type="project" value="TreeGrafter"/>
</dbReference>
<feature type="transmembrane region" description="Helical" evidence="8">
    <location>
        <begin position="58"/>
        <end position="75"/>
    </location>
</feature>
<dbReference type="SUPFAM" id="SSF81338">
    <property type="entry name" value="Aquaporin-like"/>
    <property type="match status" value="1"/>
</dbReference>
<evidence type="ECO:0000256" key="7">
    <source>
        <dbReference type="SAM" id="MobiDB-lite"/>
    </source>
</evidence>
<proteinExistence type="inferred from homology"/>
<evidence type="ECO:0000256" key="2">
    <source>
        <dbReference type="ARBA" id="ARBA00006175"/>
    </source>
</evidence>
<sequence length="292" mass="31117">MFLLLAYLGASTAILTNSPDPEAPRPNNPSTVFYIAASFGFSLGVNIWIFYRVSGGMLNPAVTLALVLVGAVSPLRGLLVLPAQLAASVAAAALTLVLLPGNKIVISSALSPQTSVIQGLMLEMLLTGQLVLTVYFLAVEKSRATFLAPLGIGLSVFISHLADANFSGSSLNPARSFGPAIFAGFEPYSWIYWLGPFMGSLLAWAVYSLLKWMDYKTANPGQDDDDIERGPQTQPLMTGTGPDYSSDGVFKMSSDDTKMPARAFNVHPPPGAAGSPYLNVRFSWNKDQGSFV</sequence>
<comment type="similarity">
    <text evidence="2 6">Belongs to the MIP/aquaporin (TC 1.A.8) family.</text>
</comment>
<dbReference type="InterPro" id="IPR034294">
    <property type="entry name" value="Aquaporin_transptr"/>
</dbReference>
<dbReference type="Proteomes" id="UP000226431">
    <property type="component" value="Unassembled WGS sequence"/>
</dbReference>
<dbReference type="PANTHER" id="PTHR19139:SF199">
    <property type="entry name" value="MIP17260P"/>
    <property type="match status" value="1"/>
</dbReference>
<dbReference type="OrthoDB" id="3222at2759"/>
<keyword evidence="6" id="KW-0813">Transport</keyword>
<feature type="transmembrane region" description="Helical" evidence="8">
    <location>
        <begin position="190"/>
        <end position="210"/>
    </location>
</feature>
<feature type="transmembrane region" description="Helical" evidence="8">
    <location>
        <begin position="120"/>
        <end position="138"/>
    </location>
</feature>
<comment type="subcellular location">
    <subcellularLocation>
        <location evidence="1">Membrane</location>
        <topology evidence="1">Multi-pass membrane protein</topology>
    </subcellularLocation>
</comment>
<dbReference type="GO" id="GO:0015250">
    <property type="term" value="F:water channel activity"/>
    <property type="evidence" value="ECO:0007669"/>
    <property type="project" value="TreeGrafter"/>
</dbReference>
<dbReference type="Pfam" id="PF00230">
    <property type="entry name" value="MIP"/>
    <property type="match status" value="1"/>
</dbReference>
<dbReference type="EMBL" id="NJES01000740">
    <property type="protein sequence ID" value="PHH69592.1"/>
    <property type="molecule type" value="Genomic_DNA"/>
</dbReference>
<keyword evidence="10" id="KW-1185">Reference proteome</keyword>
<evidence type="ECO:0000256" key="1">
    <source>
        <dbReference type="ARBA" id="ARBA00004141"/>
    </source>
</evidence>
<dbReference type="InterPro" id="IPR023271">
    <property type="entry name" value="Aquaporin-like"/>
</dbReference>
<evidence type="ECO:0000256" key="5">
    <source>
        <dbReference type="ARBA" id="ARBA00023136"/>
    </source>
</evidence>
<accession>A0A2C5YQJ2</accession>
<dbReference type="PRINTS" id="PR00783">
    <property type="entry name" value="MINTRINSICP"/>
</dbReference>
<evidence type="ECO:0000313" key="10">
    <source>
        <dbReference type="Proteomes" id="UP000226431"/>
    </source>
</evidence>